<dbReference type="RefSeq" id="XP_018138171.1">
    <property type="nucleotide sequence ID" value="XM_018294540.1"/>
</dbReference>
<proteinExistence type="predicted"/>
<dbReference type="Proteomes" id="UP000078397">
    <property type="component" value="Unassembled WGS sequence"/>
</dbReference>
<dbReference type="EMBL" id="LSBJ02000009">
    <property type="protein sequence ID" value="OAQ60261.1"/>
    <property type="molecule type" value="Genomic_DNA"/>
</dbReference>
<dbReference type="KEGG" id="pchm:VFPPC_16787"/>
<evidence type="ECO:0000313" key="1">
    <source>
        <dbReference type="EMBL" id="OAQ60261.1"/>
    </source>
</evidence>
<dbReference type="AlphaFoldDB" id="A0A179F4H0"/>
<gene>
    <name evidence="1" type="ORF">VFPPC_16787</name>
</gene>
<evidence type="ECO:0000313" key="2">
    <source>
        <dbReference type="Proteomes" id="UP000078397"/>
    </source>
</evidence>
<protein>
    <submittedName>
        <fullName evidence="1">Uncharacterized protein</fullName>
    </submittedName>
</protein>
<name>A0A179F4H0_METCM</name>
<organism evidence="1 2">
    <name type="scientific">Pochonia chlamydosporia 170</name>
    <dbReference type="NCBI Taxonomy" id="1380566"/>
    <lineage>
        <taxon>Eukaryota</taxon>
        <taxon>Fungi</taxon>
        <taxon>Dikarya</taxon>
        <taxon>Ascomycota</taxon>
        <taxon>Pezizomycotina</taxon>
        <taxon>Sordariomycetes</taxon>
        <taxon>Hypocreomycetidae</taxon>
        <taxon>Hypocreales</taxon>
        <taxon>Clavicipitaceae</taxon>
        <taxon>Pochonia</taxon>
    </lineage>
</organism>
<comment type="caution">
    <text evidence="1">The sequence shown here is derived from an EMBL/GenBank/DDBJ whole genome shotgun (WGS) entry which is preliminary data.</text>
</comment>
<dbReference type="GeneID" id="28858534"/>
<keyword evidence="2" id="KW-1185">Reference proteome</keyword>
<accession>A0A179F4H0</accession>
<reference evidence="1 2" key="1">
    <citation type="journal article" date="2016" name="PLoS Pathog.">
        <title>Biosynthesis of antibiotic leucinostatins in bio-control fungus Purpureocillium lilacinum and their inhibition on phytophthora revealed by genome mining.</title>
        <authorList>
            <person name="Wang G."/>
            <person name="Liu Z."/>
            <person name="Lin R."/>
            <person name="Li E."/>
            <person name="Mao Z."/>
            <person name="Ling J."/>
            <person name="Yang Y."/>
            <person name="Yin W.B."/>
            <person name="Xie B."/>
        </authorList>
    </citation>
    <scope>NUCLEOTIDE SEQUENCE [LARGE SCALE GENOMIC DNA]</scope>
    <source>
        <strain evidence="1">170</strain>
    </source>
</reference>
<sequence>MPLQIENMVYFFWRIGNQEIVKYGRITVSLSEFPVPVPTGNRPPAGKKAKRDQCYPTIAVRNPDYLHRSDFSSWPIAYCMQHSCAQQYYRAPYKAALS</sequence>